<feature type="repeat" description="TPR" evidence="3">
    <location>
        <begin position="269"/>
        <end position="302"/>
    </location>
</feature>
<dbReference type="Gene3D" id="1.25.40.10">
    <property type="entry name" value="Tetratricopeptide repeat domain"/>
    <property type="match status" value="2"/>
</dbReference>
<sequence>MFFSQQQGTTTNSITDSSSSIVPSLDWNYVREAISSISDMGDSEFSSLFDRVETHLIKIGNINDKSENFLTEKIRIYNLFGYLNYLNCDIDKAEEYFMKAQSTIQLLINFKTEKIKNLMQIHVTNNLGVIQLQNGKIKEAIDTFTNALRICLENEKKYHEFRHISTTPFLNLGLIYLKIQNDLDKSEECFLKVIERDSFSFEAWINLSDIYTIYEDYEEALKCCYKAKKINPQNSRVLTTCALIKHRMGWDSEAIHILDEAKQRDPNNPSIYTLFGVIYRERQMHEIAIECFLKAMDLSPYQIFSLENIIDIYLENGQYDLAHKLLEQSMMKIPLFIPTLQLKRSVFHMIGFETNTINTSTDSELPMENLLKCSQLELLHGHLPFGIRSKLVEKSSLHNISLTKFHNGDVEGALYTLLNGYQIDSSIFTQDIYNNSTIQNMCSLYPHAIKLLWMYFIKLGSPVTALVLMKILYDKHIMLGKKPGSRDCSVMFWYYAALAYAGIPWRLVDYSKFIFEDVNKRDDFPYYLQVLAYNRMEVSESGEQLDELTRQHVEKCFEEMKSIQDYVAITYEKVMFSLRNGDYNSASSMLPKQPISEMIPDFQFLMAKILYKKKSSIAARQALQIITLLLRRCPKHFEYLYLRLKLFLLLDENNFRNHYKDFSPITLEFSIKKLKLGVKYYINHFDPEKAQEELEKLEKLVENVANWRDKNQLSEFERAIHDRKYKTSIRFLKANIKYISTESYYSILNLMSDITPIYLKKPKTLIFELKYTQLAPTNQYYLTQFFEKADNTLKLLDIKSQTLCWQFIILYCLRNGMKRQALSVLNNMGSTRFARVDTLYALCAIAFMLDMSDNLESYLSKVDLSMIRYHSKSNVTKKILSEFDMFKLRVIISKMQRATKFPSEFQTHIEEFRITFNSCFPFLDYLKTLYKEQIVDHIITNYLLLTSHLTSQDTIIQRLLNESPDLLPLSYIQSLIESTTNYPEKKKLFDAHRKSFSETVSLEDRTNFQVLECLKNNDKTLLTTSTLATTDTFLFCKKCFSATLETITEQLSNIIFEKKKLSLDMMKALNIMLKGQVDSVTYQWLSYEIFKREETIPFFEKIQQTKSSYSMTERNIFISIEGLPFNQNYVKTVQSIYDRYEQPIIRNGHLLLAHILRISHTKETPLYIDESQKASLPWFLTHTSMDSLIQELFSKFTECIQSKEIEIIKTRPTPENPESMVSQQFQQLFLDGDKNKLFWKCISYIFSSEKDGQNTLRERLQLLSNIASNVNVTTEEIIRINFEFILHEWRIRDSTFNYRFSKIQEKTNGEFLLKFCSLFFTLKEHFTRMSTQAGNSMALTISESIFNTVFKESQLSIRKSSHTEWKEFVQYISSKRESPMDKTWNFTLYRLKTFECDWRVWFSILCLQCNTNQNLDDTIKGSLLTLFFEAVLRTCYCASSYGNSTVSLSSEKSVAHFLFTQQKERLKIDELLYHLSSYHTPCSMDLFAYQHDDDPAHEEMSSIFKCVRSLIPNFFNFISKLTTEKDKYFTEIQYLIRIMANLLEFGFLEPIMILENVNLVTVWAQMLNFILEFRAMFQEQEFSILLSNFLCEDKKIRTSRKIYYSLRSVNFLLEFLNSTSEDILLDFLELEIISKTDLPPLKNELMTIHRVLNKGLDCNIEQLQFTTSLISLFKSIGKLLPPDHSHKWLTFVKFIEFSKLSNNNDTTTWEIRIYYEGLEQNDSLLLLVPVGNIYSNEYMLETQTSCLVQSLTEKNREIGILSHLKIGTTLFKMISSGESLDLRSVKSLYFATSSYEKKQESNVSYFLSNYAARKHSLLSLDVETKKKQVSTTSTSVQQLASNVIITRYSMYNNSWYEKLDKLIKELARWSAVCWFIGLSMRSRDSSIRINIEKAQLIHDELCYTLLYGISKEHVQPFRYDADIEAIIQSYGTSGIQIFEKELYTMVNMLLSPLQIQKTLFYISLLTENDCKLVSDHGDDSSQSNYLSMLHVDRYNLDTNEKIPRGDKYLYKLLKRNFKLEKMLEPELRRELQSTAAGRGTQQLALKEHDVALKSVTHHRSPYLELNDRIVDLFLSRVHGWLLIFNAVSTSKDEEITFENCGIRCTNIQQLCSELIAQSKLFSRSSK</sequence>
<name>A0AA88GMN2_NAELO</name>
<proteinExistence type="inferred from homology"/>
<keyword evidence="1 3" id="KW-0802">TPR repeat</keyword>
<dbReference type="EMBL" id="PYSW02000028">
    <property type="protein sequence ID" value="KAG2379560.1"/>
    <property type="molecule type" value="Genomic_DNA"/>
</dbReference>
<evidence type="ECO:0000256" key="3">
    <source>
        <dbReference type="PROSITE-ProRule" id="PRU00339"/>
    </source>
</evidence>
<evidence type="ECO:0000313" key="5">
    <source>
        <dbReference type="EMBL" id="KAG2379560.1"/>
    </source>
</evidence>
<evidence type="ECO:0000256" key="4">
    <source>
        <dbReference type="SAM" id="Phobius"/>
    </source>
</evidence>
<dbReference type="InterPro" id="IPR019734">
    <property type="entry name" value="TPR_rpt"/>
</dbReference>
<organism evidence="5 6">
    <name type="scientific">Naegleria lovaniensis</name>
    <name type="common">Amoeba</name>
    <dbReference type="NCBI Taxonomy" id="51637"/>
    <lineage>
        <taxon>Eukaryota</taxon>
        <taxon>Discoba</taxon>
        <taxon>Heterolobosea</taxon>
        <taxon>Tetramitia</taxon>
        <taxon>Eutetramitia</taxon>
        <taxon>Vahlkampfiidae</taxon>
        <taxon>Naegleria</taxon>
    </lineage>
</organism>
<dbReference type="PROSITE" id="PS50005">
    <property type="entry name" value="TPR"/>
    <property type="match status" value="3"/>
</dbReference>
<dbReference type="PANTHER" id="PTHR12558">
    <property type="entry name" value="CELL DIVISION CYCLE 16,23,27"/>
    <property type="match status" value="1"/>
</dbReference>
<evidence type="ECO:0000256" key="2">
    <source>
        <dbReference type="ARBA" id="ARBA00038210"/>
    </source>
</evidence>
<dbReference type="SUPFAM" id="SSF48452">
    <property type="entry name" value="TPR-like"/>
    <property type="match status" value="2"/>
</dbReference>
<keyword evidence="4" id="KW-1133">Transmembrane helix</keyword>
<comment type="caution">
    <text evidence="5">The sequence shown here is derived from an EMBL/GenBank/DDBJ whole genome shotgun (WGS) entry which is preliminary data.</text>
</comment>
<keyword evidence="4" id="KW-0812">Transmembrane</keyword>
<keyword evidence="6" id="KW-1185">Reference proteome</keyword>
<evidence type="ECO:0000256" key="1">
    <source>
        <dbReference type="ARBA" id="ARBA00022803"/>
    </source>
</evidence>
<feature type="transmembrane region" description="Helical" evidence="4">
    <location>
        <begin position="490"/>
        <end position="508"/>
    </location>
</feature>
<dbReference type="RefSeq" id="XP_044546822.1">
    <property type="nucleotide sequence ID" value="XM_044696563.1"/>
</dbReference>
<dbReference type="Pfam" id="PF13181">
    <property type="entry name" value="TPR_8"/>
    <property type="match status" value="3"/>
</dbReference>
<dbReference type="Proteomes" id="UP000816034">
    <property type="component" value="Unassembled WGS sequence"/>
</dbReference>
<feature type="repeat" description="TPR" evidence="3">
    <location>
        <begin position="121"/>
        <end position="154"/>
    </location>
</feature>
<feature type="repeat" description="TPR" evidence="3">
    <location>
        <begin position="201"/>
        <end position="234"/>
    </location>
</feature>
<evidence type="ECO:0000313" key="6">
    <source>
        <dbReference type="Proteomes" id="UP000816034"/>
    </source>
</evidence>
<reference evidence="5 6" key="1">
    <citation type="journal article" date="2018" name="BMC Genomics">
        <title>The genome of Naegleria lovaniensis, the basis for a comparative approach to unravel pathogenicity factors of the human pathogenic amoeba N. fowleri.</title>
        <authorList>
            <person name="Liechti N."/>
            <person name="Schurch N."/>
            <person name="Bruggmann R."/>
            <person name="Wittwer M."/>
        </authorList>
    </citation>
    <scope>NUCLEOTIDE SEQUENCE [LARGE SCALE GENOMIC DNA]</scope>
    <source>
        <strain evidence="5 6">ATCC 30569</strain>
    </source>
</reference>
<keyword evidence="4" id="KW-0472">Membrane</keyword>
<dbReference type="InterPro" id="IPR011990">
    <property type="entry name" value="TPR-like_helical_dom_sf"/>
</dbReference>
<dbReference type="SMART" id="SM00028">
    <property type="entry name" value="TPR"/>
    <property type="match status" value="6"/>
</dbReference>
<dbReference type="GeneID" id="68099131"/>
<dbReference type="PANTHER" id="PTHR12558:SF13">
    <property type="entry name" value="CELL DIVISION CYCLE PROTEIN 27 HOMOLOG"/>
    <property type="match status" value="1"/>
</dbReference>
<feature type="transmembrane region" description="Helical" evidence="4">
    <location>
        <begin position="451"/>
        <end position="469"/>
    </location>
</feature>
<gene>
    <name evidence="5" type="ORF">C9374_006677</name>
</gene>
<protein>
    <submittedName>
        <fullName evidence="5">Uncharacterized protein</fullName>
    </submittedName>
</protein>
<comment type="similarity">
    <text evidence="2">Belongs to the APC3/CDC27 family.</text>
</comment>
<accession>A0AA88GMN2</accession>